<name>A0A4R0Q6W8_9SPHI</name>
<dbReference type="InterPro" id="IPR007627">
    <property type="entry name" value="RNA_pol_sigma70_r2"/>
</dbReference>
<evidence type="ECO:0000259" key="5">
    <source>
        <dbReference type="Pfam" id="PF04542"/>
    </source>
</evidence>
<dbReference type="RefSeq" id="WP_131527621.1">
    <property type="nucleotide sequence ID" value="NZ_SJSO01000003.1"/>
</dbReference>
<proteinExistence type="inferred from homology"/>
<evidence type="ECO:0000256" key="2">
    <source>
        <dbReference type="ARBA" id="ARBA00023015"/>
    </source>
</evidence>
<evidence type="ECO:0000256" key="3">
    <source>
        <dbReference type="ARBA" id="ARBA00023082"/>
    </source>
</evidence>
<dbReference type="InterPro" id="IPR036388">
    <property type="entry name" value="WH-like_DNA-bd_sf"/>
</dbReference>
<dbReference type="SUPFAM" id="SSF88659">
    <property type="entry name" value="Sigma3 and sigma4 domains of RNA polymerase sigma factors"/>
    <property type="match status" value="1"/>
</dbReference>
<keyword evidence="3" id="KW-0731">Sigma factor</keyword>
<keyword evidence="4" id="KW-0804">Transcription</keyword>
<dbReference type="GO" id="GO:0003677">
    <property type="term" value="F:DNA binding"/>
    <property type="evidence" value="ECO:0007669"/>
    <property type="project" value="InterPro"/>
</dbReference>
<dbReference type="SUPFAM" id="SSF88946">
    <property type="entry name" value="Sigma2 domain of RNA polymerase sigma factors"/>
    <property type="match status" value="1"/>
</dbReference>
<dbReference type="InterPro" id="IPR013324">
    <property type="entry name" value="RNA_pol_sigma_r3/r4-like"/>
</dbReference>
<dbReference type="InterPro" id="IPR013325">
    <property type="entry name" value="RNA_pol_sigma_r2"/>
</dbReference>
<keyword evidence="8" id="KW-1185">Reference proteome</keyword>
<evidence type="ECO:0000256" key="4">
    <source>
        <dbReference type="ARBA" id="ARBA00023163"/>
    </source>
</evidence>
<evidence type="ECO:0000313" key="8">
    <source>
        <dbReference type="Proteomes" id="UP000293925"/>
    </source>
</evidence>
<feature type="domain" description="RNA polymerase sigma-70 region 2" evidence="5">
    <location>
        <begin position="10"/>
        <end position="73"/>
    </location>
</feature>
<evidence type="ECO:0000313" key="7">
    <source>
        <dbReference type="EMBL" id="TCD28605.1"/>
    </source>
</evidence>
<dbReference type="CDD" id="cd06171">
    <property type="entry name" value="Sigma70_r4"/>
    <property type="match status" value="1"/>
</dbReference>
<feature type="domain" description="RNA polymerase sigma factor 70 region 4 type 2" evidence="6">
    <location>
        <begin position="110"/>
        <end position="159"/>
    </location>
</feature>
<accession>A0A4R0Q6W8</accession>
<dbReference type="PANTHER" id="PTHR43133:SF25">
    <property type="entry name" value="RNA POLYMERASE SIGMA FACTOR RFAY-RELATED"/>
    <property type="match status" value="1"/>
</dbReference>
<gene>
    <name evidence="7" type="ORF">EZ456_04240</name>
</gene>
<dbReference type="NCBIfam" id="TIGR02937">
    <property type="entry name" value="sigma70-ECF"/>
    <property type="match status" value="1"/>
</dbReference>
<dbReference type="PANTHER" id="PTHR43133">
    <property type="entry name" value="RNA POLYMERASE ECF-TYPE SIGMA FACTO"/>
    <property type="match status" value="1"/>
</dbReference>
<evidence type="ECO:0000256" key="1">
    <source>
        <dbReference type="ARBA" id="ARBA00010641"/>
    </source>
</evidence>
<evidence type="ECO:0000259" key="6">
    <source>
        <dbReference type="Pfam" id="PF08281"/>
    </source>
</evidence>
<dbReference type="Gene3D" id="1.10.1740.10">
    <property type="match status" value="1"/>
</dbReference>
<comment type="similarity">
    <text evidence="1">Belongs to the sigma-70 factor family. ECF subfamily.</text>
</comment>
<keyword evidence="2" id="KW-0805">Transcription regulation</keyword>
<dbReference type="GO" id="GO:0006352">
    <property type="term" value="P:DNA-templated transcription initiation"/>
    <property type="evidence" value="ECO:0007669"/>
    <property type="project" value="InterPro"/>
</dbReference>
<reference evidence="7 8" key="1">
    <citation type="submission" date="2019-02" db="EMBL/GenBank/DDBJ databases">
        <title>Pedobacter sp. RP-3-21 sp. nov., isolated from Arctic soil.</title>
        <authorList>
            <person name="Dahal R.H."/>
        </authorList>
    </citation>
    <scope>NUCLEOTIDE SEQUENCE [LARGE SCALE GENOMIC DNA]</scope>
    <source>
        <strain evidence="7 8">RP-3-21</strain>
    </source>
</reference>
<dbReference type="Proteomes" id="UP000293925">
    <property type="component" value="Unassembled WGS sequence"/>
</dbReference>
<dbReference type="InterPro" id="IPR013249">
    <property type="entry name" value="RNA_pol_sigma70_r4_t2"/>
</dbReference>
<protein>
    <submittedName>
        <fullName evidence="7">Sigma-70 family RNA polymerase sigma factor</fullName>
    </submittedName>
</protein>
<sequence>MTINQFTSIIAKHDNELRNFAMKFTQDIDDANDLMQDTLVKAVRHFHQFQEDTNIKGWLYTIMRNTFINSYRKGVKSRDLITQSEDITYENLSYSATSNKAENNFVMGDIKGALDKLPAHLSIPFIRYVEGYKYHEISDKLNIPLGTVKTRIHEARKHLSKMLKVYKERIN</sequence>
<dbReference type="InterPro" id="IPR039425">
    <property type="entry name" value="RNA_pol_sigma-70-like"/>
</dbReference>
<dbReference type="AlphaFoldDB" id="A0A4R0Q6W8"/>
<dbReference type="Gene3D" id="1.10.10.10">
    <property type="entry name" value="Winged helix-like DNA-binding domain superfamily/Winged helix DNA-binding domain"/>
    <property type="match status" value="1"/>
</dbReference>
<dbReference type="OrthoDB" id="9803470at2"/>
<dbReference type="InterPro" id="IPR014284">
    <property type="entry name" value="RNA_pol_sigma-70_dom"/>
</dbReference>
<dbReference type="GO" id="GO:0016987">
    <property type="term" value="F:sigma factor activity"/>
    <property type="evidence" value="ECO:0007669"/>
    <property type="project" value="UniProtKB-KW"/>
</dbReference>
<comment type="caution">
    <text evidence="7">The sequence shown here is derived from an EMBL/GenBank/DDBJ whole genome shotgun (WGS) entry which is preliminary data.</text>
</comment>
<dbReference type="Pfam" id="PF04542">
    <property type="entry name" value="Sigma70_r2"/>
    <property type="match status" value="1"/>
</dbReference>
<organism evidence="7 8">
    <name type="scientific">Pedobacter psychrodurus</name>
    <dbReference type="NCBI Taxonomy" id="2530456"/>
    <lineage>
        <taxon>Bacteria</taxon>
        <taxon>Pseudomonadati</taxon>
        <taxon>Bacteroidota</taxon>
        <taxon>Sphingobacteriia</taxon>
        <taxon>Sphingobacteriales</taxon>
        <taxon>Sphingobacteriaceae</taxon>
        <taxon>Pedobacter</taxon>
    </lineage>
</organism>
<dbReference type="EMBL" id="SJSO01000003">
    <property type="protein sequence ID" value="TCD28605.1"/>
    <property type="molecule type" value="Genomic_DNA"/>
</dbReference>
<dbReference type="Pfam" id="PF08281">
    <property type="entry name" value="Sigma70_r4_2"/>
    <property type="match status" value="1"/>
</dbReference>